<dbReference type="Gene3D" id="3.75.10.10">
    <property type="entry name" value="L-arginine/glycine Amidinotransferase, Chain A"/>
    <property type="match status" value="1"/>
</dbReference>
<keyword evidence="3" id="KW-0056">Arginine metabolism</keyword>
<dbReference type="EC" id="3.5.3.6" evidence="2"/>
<dbReference type="EMBL" id="CABEEZ010000166">
    <property type="protein sequence ID" value="VTR60846.1"/>
    <property type="molecule type" value="Genomic_DNA"/>
</dbReference>
<evidence type="ECO:0000256" key="4">
    <source>
        <dbReference type="ARBA" id="ARBA00049429"/>
    </source>
</evidence>
<proteinExistence type="predicted"/>
<dbReference type="PANTHER" id="PTHR47271">
    <property type="entry name" value="ARGININE DEIMINASE"/>
    <property type="match status" value="1"/>
</dbReference>
<accession>A0A4U9WNU7</accession>
<evidence type="ECO:0000256" key="2">
    <source>
        <dbReference type="ARBA" id="ARBA00012171"/>
    </source>
</evidence>
<protein>
    <recommendedName>
        <fullName evidence="2">arginine deiminase</fullName>
        <ecNumber evidence="2">3.5.3.6</ecNumber>
    </recommendedName>
</protein>
<name>A0A4U9WNU7_SERFO</name>
<gene>
    <name evidence="5" type="primary">arcA_5</name>
    <name evidence="5" type="ORF">NCTC12965_08619</name>
</gene>
<dbReference type="GO" id="GO:0016990">
    <property type="term" value="F:arginine deiminase activity"/>
    <property type="evidence" value="ECO:0007669"/>
    <property type="project" value="UniProtKB-EC"/>
</dbReference>
<organism evidence="5">
    <name type="scientific">Serratia fonticola</name>
    <dbReference type="NCBI Taxonomy" id="47917"/>
    <lineage>
        <taxon>Bacteria</taxon>
        <taxon>Pseudomonadati</taxon>
        <taxon>Pseudomonadota</taxon>
        <taxon>Gammaproteobacteria</taxon>
        <taxon>Enterobacterales</taxon>
        <taxon>Yersiniaceae</taxon>
        <taxon>Serratia</taxon>
    </lineage>
</organism>
<evidence type="ECO:0000256" key="1">
    <source>
        <dbReference type="ARBA" id="ARBA00005213"/>
    </source>
</evidence>
<reference evidence="5" key="1">
    <citation type="submission" date="2019-05" db="EMBL/GenBank/DDBJ databases">
        <authorList>
            <consortium name="Pathogen Informatics"/>
        </authorList>
    </citation>
    <scope>NUCLEOTIDE SEQUENCE [LARGE SCALE GENOMIC DNA]</scope>
    <source>
        <strain evidence="5">NCTC12965</strain>
    </source>
</reference>
<dbReference type="PANTHER" id="PTHR47271:SF3">
    <property type="entry name" value="ARGININE DEIMINASE"/>
    <property type="match status" value="1"/>
</dbReference>
<comment type="pathway">
    <text evidence="1">Amino-acid degradation; L-arginine degradation via ADI pathway; carbamoyl phosphate from L-arginine: step 1/2.</text>
</comment>
<dbReference type="SUPFAM" id="SSF55909">
    <property type="entry name" value="Pentein"/>
    <property type="match status" value="1"/>
</dbReference>
<dbReference type="AlphaFoldDB" id="A0A4U9WNU7"/>
<dbReference type="GO" id="GO:0019546">
    <property type="term" value="P:L-arginine deiminase pathway"/>
    <property type="evidence" value="ECO:0007669"/>
    <property type="project" value="TreeGrafter"/>
</dbReference>
<keyword evidence="5" id="KW-0378">Hydrolase</keyword>
<evidence type="ECO:0000256" key="3">
    <source>
        <dbReference type="ARBA" id="ARBA00022503"/>
    </source>
</evidence>
<sequence>MSTKENTQSKFGVHSEVGKLHKVMVCAPGKAHNRLTPSNCDELLFDDVLWVERAKRDHFDFMTKMRERGRRCGGNA</sequence>
<dbReference type="Pfam" id="PF02274">
    <property type="entry name" value="ADI"/>
    <property type="match status" value="1"/>
</dbReference>
<evidence type="ECO:0000313" key="5">
    <source>
        <dbReference type="EMBL" id="VTR60846.1"/>
    </source>
</evidence>
<comment type="catalytic activity">
    <reaction evidence="4">
        <text>L-arginine + H2O = L-citrulline + NH4(+)</text>
        <dbReference type="Rhea" id="RHEA:19597"/>
        <dbReference type="ChEBI" id="CHEBI:15377"/>
        <dbReference type="ChEBI" id="CHEBI:28938"/>
        <dbReference type="ChEBI" id="CHEBI:32682"/>
        <dbReference type="ChEBI" id="CHEBI:57743"/>
        <dbReference type="EC" id="3.5.3.6"/>
    </reaction>
</comment>